<dbReference type="EMBL" id="GL988041">
    <property type="protein sequence ID" value="EGS21292.1"/>
    <property type="molecule type" value="Genomic_DNA"/>
</dbReference>
<gene>
    <name evidence="2" type="ORF">CTHT_0031450</name>
</gene>
<dbReference type="GeneID" id="18257183"/>
<reference evidence="2 3" key="1">
    <citation type="journal article" date="2011" name="Cell">
        <title>Insight into structure and assembly of the nuclear pore complex by utilizing the genome of a eukaryotic thermophile.</title>
        <authorList>
            <person name="Amlacher S."/>
            <person name="Sarges P."/>
            <person name="Flemming D."/>
            <person name="van Noort V."/>
            <person name="Kunze R."/>
            <person name="Devos D.P."/>
            <person name="Arumugam M."/>
            <person name="Bork P."/>
            <person name="Hurt E."/>
        </authorList>
    </citation>
    <scope>NUCLEOTIDE SEQUENCE [LARGE SCALE GENOMIC DNA]</scope>
    <source>
        <strain evidence="3">DSM 1495 / CBS 144.50 / IMI 039719</strain>
    </source>
</reference>
<name>G0S4L7_CHATD</name>
<evidence type="ECO:0000313" key="3">
    <source>
        <dbReference type="Proteomes" id="UP000008066"/>
    </source>
</evidence>
<evidence type="ECO:0000313" key="2">
    <source>
        <dbReference type="EMBL" id="EGS21292.1"/>
    </source>
</evidence>
<dbReference type="PANTHER" id="PTHR38117:SF1">
    <property type="entry name" value="DUF3074 DOMAIN-CONTAINING PROTEIN"/>
    <property type="match status" value="1"/>
</dbReference>
<organism evidence="3">
    <name type="scientific">Chaetomium thermophilum (strain DSM 1495 / CBS 144.50 / IMI 039719)</name>
    <name type="common">Thermochaetoides thermophila</name>
    <dbReference type="NCBI Taxonomy" id="759272"/>
    <lineage>
        <taxon>Eukaryota</taxon>
        <taxon>Fungi</taxon>
        <taxon>Dikarya</taxon>
        <taxon>Ascomycota</taxon>
        <taxon>Pezizomycotina</taxon>
        <taxon>Sordariomycetes</taxon>
        <taxon>Sordariomycetidae</taxon>
        <taxon>Sordariales</taxon>
        <taxon>Chaetomiaceae</taxon>
        <taxon>Thermochaetoides</taxon>
    </lineage>
</organism>
<feature type="domain" description="DUF7053" evidence="1">
    <location>
        <begin position="6"/>
        <end position="184"/>
    </location>
</feature>
<accession>G0S4L7</accession>
<dbReference type="PANTHER" id="PTHR38117">
    <property type="entry name" value="NACHT AND WD40 DOMAIN PROTEIN"/>
    <property type="match status" value="1"/>
</dbReference>
<evidence type="ECO:0000259" key="1">
    <source>
        <dbReference type="Pfam" id="PF23155"/>
    </source>
</evidence>
<dbReference type="KEGG" id="cthr:CTHT_0031450"/>
<dbReference type="RefSeq" id="XP_006693588.1">
    <property type="nucleotide sequence ID" value="XM_006693525.1"/>
</dbReference>
<proteinExistence type="predicted"/>
<dbReference type="HOGENOM" id="CLU_090750_0_0_1"/>
<dbReference type="Pfam" id="PF23155">
    <property type="entry name" value="DUF7053"/>
    <property type="match status" value="1"/>
</dbReference>
<dbReference type="OrthoDB" id="4276610at2759"/>
<dbReference type="Proteomes" id="UP000008066">
    <property type="component" value="Unassembled WGS sequence"/>
</dbReference>
<dbReference type="STRING" id="759272.G0S4L7"/>
<keyword evidence="3" id="KW-1185">Reference proteome</keyword>
<protein>
    <recommendedName>
        <fullName evidence="1">DUF7053 domain-containing protein</fullName>
    </recommendedName>
</protein>
<dbReference type="InterPro" id="IPR055481">
    <property type="entry name" value="DUF7053"/>
</dbReference>
<dbReference type="AlphaFoldDB" id="G0S4L7"/>
<dbReference type="eggNOG" id="ENOG502RW2C">
    <property type="taxonomic scope" value="Eukaryota"/>
</dbReference>
<sequence length="195" mass="21794">MAFLQTRFRVINRVPIPSIVDPQAARTYLGTYESLITPNPYLERYELRTLDAAEQEEIRRDPFYPPNTTHWQGYTVYERVPIIPGAGDWATTVVEIPCIFLTSEYGVLCRGDATGGVTVKSRYEVRKRGEIQEGPDLVVGPGEEGDYELVDISEINCNLVVKPFVREKLSSGHIGILKTVVSKLVEQAKASAASF</sequence>